<proteinExistence type="predicted"/>
<dbReference type="Proteomes" id="UP000000692">
    <property type="component" value="Chromosome"/>
</dbReference>
<name>F9Y5F8_KETVW</name>
<dbReference type="CDD" id="cd04765">
    <property type="entry name" value="HTH_MlrA-like_sg2"/>
    <property type="match status" value="1"/>
</dbReference>
<dbReference type="AlphaFoldDB" id="F9Y5F8"/>
<evidence type="ECO:0000259" key="1">
    <source>
        <dbReference type="PROSITE" id="PS50937"/>
    </source>
</evidence>
<feature type="domain" description="HTH merR-type" evidence="1">
    <location>
        <begin position="12"/>
        <end position="80"/>
    </location>
</feature>
<dbReference type="RefSeq" id="WP_013384165.1">
    <property type="nucleotide sequence ID" value="NC_017384.1"/>
</dbReference>
<dbReference type="HOGENOM" id="CLU_045945_1_0_5"/>
<dbReference type="SUPFAM" id="SSF46955">
    <property type="entry name" value="Putative DNA-binding domain"/>
    <property type="match status" value="1"/>
</dbReference>
<evidence type="ECO:0000313" key="2">
    <source>
        <dbReference type="EMBL" id="AEM40711.1"/>
    </source>
</evidence>
<dbReference type="PATRIC" id="fig|759362.5.peg.901"/>
<dbReference type="Pfam" id="PF13411">
    <property type="entry name" value="MerR_1"/>
    <property type="match status" value="1"/>
</dbReference>
<dbReference type="OrthoDB" id="9810140at2"/>
<dbReference type="SMART" id="SM00422">
    <property type="entry name" value="HTH_MERR"/>
    <property type="match status" value="1"/>
</dbReference>
<dbReference type="InterPro" id="IPR000551">
    <property type="entry name" value="MerR-type_HTH_dom"/>
</dbReference>
<dbReference type="GO" id="GO:0006355">
    <property type="term" value="P:regulation of DNA-templated transcription"/>
    <property type="evidence" value="ECO:0007669"/>
    <property type="project" value="InterPro"/>
</dbReference>
<accession>F9Y5F8</accession>
<dbReference type="PROSITE" id="PS50937">
    <property type="entry name" value="HTH_MERR_2"/>
    <property type="match status" value="1"/>
</dbReference>
<protein>
    <submittedName>
        <fullName evidence="2">Transcriptional regulator, MerR family protein</fullName>
    </submittedName>
</protein>
<evidence type="ECO:0000313" key="3">
    <source>
        <dbReference type="Proteomes" id="UP000000692"/>
    </source>
</evidence>
<dbReference type="KEGG" id="kvl:KVU_0872"/>
<dbReference type="GO" id="GO:0003677">
    <property type="term" value="F:DNA binding"/>
    <property type="evidence" value="ECO:0007669"/>
    <property type="project" value="InterPro"/>
</dbReference>
<organism evidence="2 3">
    <name type="scientific">Ketogulonicigenium vulgare (strain WSH-001)</name>
    <dbReference type="NCBI Taxonomy" id="759362"/>
    <lineage>
        <taxon>Bacteria</taxon>
        <taxon>Pseudomonadati</taxon>
        <taxon>Pseudomonadota</taxon>
        <taxon>Alphaproteobacteria</taxon>
        <taxon>Rhodobacterales</taxon>
        <taxon>Roseobacteraceae</taxon>
        <taxon>Ketogulonicigenium</taxon>
    </lineage>
</organism>
<dbReference type="EMBL" id="CP002018">
    <property type="protein sequence ID" value="AEM40711.1"/>
    <property type="molecule type" value="Genomic_DNA"/>
</dbReference>
<keyword evidence="3" id="KW-1185">Reference proteome</keyword>
<dbReference type="eggNOG" id="COG0789">
    <property type="taxonomic scope" value="Bacteria"/>
</dbReference>
<gene>
    <name evidence="2" type="ordered locus">KVU_0872</name>
</gene>
<dbReference type="InterPro" id="IPR009061">
    <property type="entry name" value="DNA-bd_dom_put_sf"/>
</dbReference>
<reference evidence="2 3" key="1">
    <citation type="journal article" date="2011" name="J. Bacteriol.">
        <title>Complete genome sequence of the industrial strain Ketogulonicigenium vulgare WSH-001.</title>
        <authorList>
            <person name="Liu L."/>
            <person name="Li Y."/>
            <person name="Zhang J."/>
            <person name="Zhou Z."/>
            <person name="Liu J."/>
            <person name="Li X."/>
            <person name="Zhou J."/>
            <person name="Du G."/>
            <person name="Wang L."/>
            <person name="Chen J."/>
        </authorList>
    </citation>
    <scope>NUCLEOTIDE SEQUENCE [LARGE SCALE GENOMIC DNA]</scope>
    <source>
        <strain evidence="2 3">WSH-001</strain>
    </source>
</reference>
<dbReference type="Gene3D" id="1.10.1660.10">
    <property type="match status" value="1"/>
</dbReference>
<sequence>MASTKADSAFRTISEVADWLELPTHVLRFWETKFPQIHPVKGAGSRRYYRPEDMALIGGIKVLLRDQGLTIKGAQKLIREQGVRYVASLGPQPPSFAPRAVPAPRKPSPVVTAIAAAPTPEARPSLLWVANHVTATPETLGALRKALSRLEELRARMLRAA</sequence>